<comment type="caution">
    <text evidence="1">The sequence shown here is derived from an EMBL/GenBank/DDBJ whole genome shotgun (WGS) entry which is preliminary data.</text>
</comment>
<reference evidence="1 2" key="1">
    <citation type="submission" date="2016-06" db="EMBL/GenBank/DDBJ databases">
        <authorList>
            <person name="Kjaerup R.B."/>
            <person name="Dalgaard T.S."/>
            <person name="Juul-Madsen H.R."/>
        </authorList>
    </citation>
    <scope>NUCLEOTIDE SEQUENCE [LARGE SCALE GENOMIC DNA]</scope>
    <source>
        <strain evidence="1 2">1199456.5</strain>
    </source>
</reference>
<accession>A0A1A0MZ97</accession>
<evidence type="ECO:0000313" key="1">
    <source>
        <dbReference type="EMBL" id="OBA90381.1"/>
    </source>
</evidence>
<organism evidence="1 2">
    <name type="scientific">Mycolicibacterium mucogenicum</name>
    <name type="common">Mycobacterium mucogenicum</name>
    <dbReference type="NCBI Taxonomy" id="56689"/>
    <lineage>
        <taxon>Bacteria</taxon>
        <taxon>Bacillati</taxon>
        <taxon>Actinomycetota</taxon>
        <taxon>Actinomycetes</taxon>
        <taxon>Mycobacteriales</taxon>
        <taxon>Mycobacteriaceae</taxon>
        <taxon>Mycolicibacterium</taxon>
    </lineage>
</organism>
<sequence length="67" mass="7795">MWHRPEKLYDAVERVLVEAYGVKGEDQGGRITRQSRSLKIEFQEPEDHFSQDAFAIDAVPAVPWQEH</sequence>
<dbReference type="RefSeq" id="WP_052765081.1">
    <property type="nucleotide sequence ID" value="NZ_JAPMJS010000008.1"/>
</dbReference>
<dbReference type="EMBL" id="LZSF01000054">
    <property type="protein sequence ID" value="OBA90381.1"/>
    <property type="molecule type" value="Genomic_DNA"/>
</dbReference>
<proteinExistence type="predicted"/>
<protein>
    <submittedName>
        <fullName evidence="1">Uncharacterized protein</fullName>
    </submittedName>
</protein>
<dbReference type="AlphaFoldDB" id="A0A1A0MZ97"/>
<name>A0A1A0MZ97_MYCMU</name>
<dbReference type="Proteomes" id="UP000093962">
    <property type="component" value="Unassembled WGS sequence"/>
</dbReference>
<gene>
    <name evidence="1" type="ORF">A5642_12600</name>
</gene>
<evidence type="ECO:0000313" key="2">
    <source>
        <dbReference type="Proteomes" id="UP000093962"/>
    </source>
</evidence>